<dbReference type="OrthoDB" id="134475at2"/>
<dbReference type="NCBIfam" id="TIGR01451">
    <property type="entry name" value="B_ant_repeat"/>
    <property type="match status" value="1"/>
</dbReference>
<name>A0A0D0I0G9_9MICO</name>
<dbReference type="InterPro" id="IPR057687">
    <property type="entry name" value="DUF7927"/>
</dbReference>
<feature type="compositionally biased region" description="Pro residues" evidence="1">
    <location>
        <begin position="1036"/>
        <end position="1046"/>
    </location>
</feature>
<feature type="domain" description="DUF7927" evidence="3">
    <location>
        <begin position="639"/>
        <end position="771"/>
    </location>
</feature>
<dbReference type="InterPro" id="IPR047589">
    <property type="entry name" value="DUF11_rpt"/>
</dbReference>
<feature type="domain" description="DUF7927" evidence="3">
    <location>
        <begin position="97"/>
        <end position="227"/>
    </location>
</feature>
<dbReference type="InterPro" id="IPR013783">
    <property type="entry name" value="Ig-like_fold"/>
</dbReference>
<evidence type="ECO:0000313" key="5">
    <source>
        <dbReference type="Proteomes" id="UP000032120"/>
    </source>
</evidence>
<proteinExistence type="predicted"/>
<dbReference type="GO" id="GO:0005975">
    <property type="term" value="P:carbohydrate metabolic process"/>
    <property type="evidence" value="ECO:0007669"/>
    <property type="project" value="UniProtKB-ARBA"/>
</dbReference>
<evidence type="ECO:0000256" key="1">
    <source>
        <dbReference type="SAM" id="MobiDB-lite"/>
    </source>
</evidence>
<feature type="region of interest" description="Disordered" evidence="1">
    <location>
        <begin position="1017"/>
        <end position="1046"/>
    </location>
</feature>
<dbReference type="Proteomes" id="UP000032120">
    <property type="component" value="Unassembled WGS sequence"/>
</dbReference>
<feature type="domain" description="DUF7927" evidence="3">
    <location>
        <begin position="2"/>
        <end position="95"/>
    </location>
</feature>
<evidence type="ECO:0000259" key="3">
    <source>
        <dbReference type="Pfam" id="PF25549"/>
    </source>
</evidence>
<gene>
    <name evidence="4" type="ORF">SD72_03300</name>
</gene>
<keyword evidence="2" id="KW-0472">Membrane</keyword>
<sequence>MDYTDDLSGVLDDADLVGDPTVTPAGSLTGNVVDGKLGITGSVPAGVTAVVSYPLKVKADGERGDNTLANFLLAGDEEPPTTCEPGSDLCTVHPVPELTVTKTSNPNSGEPVIAGQELSYTLTFTNAGTAPATVDHLDDLTGVLDDAAVSAEPASDLASVEAKRDGAKLTITGSVPAGATAKVTYSVTVGADGERGDDVLANFVIGDGETPPTECLPGDDNCTTHPVLPADVGVVKTATPGSGEEVVAGQAVNYTLTFHNAGEAPGDVDYTDDLSDVLDDAGLTIQPAASDAALTPALTGSDLRVIGRLQAGQTVTVTYQVTVNADGERGNDQLGNVVVVTGEDPPTTCEPGDDFCTTHPVVAPDISVEKSANPESGTVLLAGDAVEYTLTFRNDGDGAGDVNFTDILASGGNNADLQGSIAVSDPSLTATAGQGTAGQPEVIVTGTLAPGAEVTVTYTYRLHADLPHGARLTNFLIEEGETLPGLCLPENPRCTDHPTVMPGLETGKSSTPASTEAVAAGDEITYTLTFSSWGPADSFVDFRDSLSDVLDDADLTAGPTVSGTELRATVEGGTIRVLGTVLAGQTVTVSYTVTVKSDADRLEGGNNLLANYLIADGETPPTECLPEDWNCTVHSAPNVQAKKSSDPANGEAVTEGQELSYTLTFENLGTAPGPVAYRDSLADVLDDANYVAGSLTATGGLTATGPTGEEIVVTGELAPGATAQVTYRVTVKPDAERESEGNSSLANYLFEDGGEPPTTCEPGDDNCTVHPTPDLVVEKSADPATGSAVIAGQELSYTLTFENRGTAAGAVAYEDRLAGVLDDADLVGEPQVDADALSATISGDVLAVAGTLEPGAKVHVTYTVRVKADGERGDDLLANFLLRPGQDPPPVCDPAVTACTEHPVGQIVAKKSVDPASGTEVVAGQKLTYTLSFENVGRGDAAVAFVDDLSDVLDDATLTGGPTATGGLTASGPEGDALTVSGTLAAGERATVQYEVTVSAASDAGNGKLANFLVTDGQQPPTTCEPGSDTCTENPVRPPVTPGKPSPPVIGETGGASQLPWLLGGGAVVLLGAALLTIRAMRKRSATTAGSNDAEESTEL</sequence>
<dbReference type="EMBL" id="JXSQ01000003">
    <property type="protein sequence ID" value="KIP53291.1"/>
    <property type="molecule type" value="Genomic_DNA"/>
</dbReference>
<dbReference type="AlphaFoldDB" id="A0A0D0I0G9"/>
<keyword evidence="5" id="KW-1185">Reference proteome</keyword>
<organism evidence="4 5">
    <name type="scientific">Leucobacter komagatae</name>
    <dbReference type="NCBI Taxonomy" id="55969"/>
    <lineage>
        <taxon>Bacteria</taxon>
        <taxon>Bacillati</taxon>
        <taxon>Actinomycetota</taxon>
        <taxon>Actinomycetes</taxon>
        <taxon>Micrococcales</taxon>
        <taxon>Microbacteriaceae</taxon>
        <taxon>Leucobacter</taxon>
    </lineage>
</organism>
<protein>
    <recommendedName>
        <fullName evidence="3">DUF7927 domain-containing protein</fullName>
    </recommendedName>
</protein>
<feature type="domain" description="DUF7927" evidence="3">
    <location>
        <begin position="907"/>
        <end position="1036"/>
    </location>
</feature>
<dbReference type="Gene3D" id="2.60.40.10">
    <property type="entry name" value="Immunoglobulins"/>
    <property type="match status" value="2"/>
</dbReference>
<reference evidence="4 5" key="1">
    <citation type="submission" date="2015-01" db="EMBL/GenBank/DDBJ databases">
        <title>Draft genome sequence of Leucobacter komagatae strain VKM ST2845.</title>
        <authorList>
            <person name="Karlyshev A.V."/>
            <person name="Kudryashova E.B."/>
        </authorList>
    </citation>
    <scope>NUCLEOTIDE SEQUENCE [LARGE SCALE GENOMIC DNA]</scope>
    <source>
        <strain evidence="4 5">VKM ST2845</strain>
    </source>
</reference>
<feature type="transmembrane region" description="Helical" evidence="2">
    <location>
        <begin position="1059"/>
        <end position="1078"/>
    </location>
</feature>
<accession>A0A0D0I0G9</accession>
<evidence type="ECO:0000256" key="2">
    <source>
        <dbReference type="SAM" id="Phobius"/>
    </source>
</evidence>
<evidence type="ECO:0000313" key="4">
    <source>
        <dbReference type="EMBL" id="KIP53291.1"/>
    </source>
</evidence>
<feature type="domain" description="DUF7927" evidence="3">
    <location>
        <begin position="233"/>
        <end position="361"/>
    </location>
</feature>
<dbReference type="Gene3D" id="2.60.40.740">
    <property type="match status" value="1"/>
</dbReference>
<keyword evidence="2" id="KW-0812">Transmembrane</keyword>
<keyword evidence="2" id="KW-1133">Transmembrane helix</keyword>
<feature type="domain" description="DUF7927" evidence="3">
    <location>
        <begin position="366"/>
        <end position="498"/>
    </location>
</feature>
<comment type="caution">
    <text evidence="4">The sequence shown here is derived from an EMBL/GenBank/DDBJ whole genome shotgun (WGS) entry which is preliminary data.</text>
</comment>
<feature type="domain" description="DUF7927" evidence="3">
    <location>
        <begin position="504"/>
        <end position="635"/>
    </location>
</feature>
<feature type="domain" description="DUF7927" evidence="3">
    <location>
        <begin position="775"/>
        <end position="904"/>
    </location>
</feature>
<dbReference type="Pfam" id="PF25549">
    <property type="entry name" value="DUF7927"/>
    <property type="match status" value="8"/>
</dbReference>